<dbReference type="CDD" id="cd00093">
    <property type="entry name" value="HTH_XRE"/>
    <property type="match status" value="1"/>
</dbReference>
<dbReference type="InterPro" id="IPR010982">
    <property type="entry name" value="Lambda_DNA-bd_dom_sf"/>
</dbReference>
<comment type="caution">
    <text evidence="1">The sequence shown here is derived from an EMBL/GenBank/DDBJ whole genome shotgun (WGS) entry which is preliminary data.</text>
</comment>
<name>A0AAW5TMJ5_9LACT</name>
<dbReference type="AlphaFoldDB" id="A0AAW5TMJ5"/>
<gene>
    <name evidence="1" type="ORF">M2256_000341</name>
</gene>
<dbReference type="Gene3D" id="1.10.260.40">
    <property type="entry name" value="lambda repressor-like DNA-binding domains"/>
    <property type="match status" value="1"/>
</dbReference>
<dbReference type="RefSeq" id="WP_242328084.1">
    <property type="nucleotide sequence ID" value="NZ_CAKOCK010000035.1"/>
</dbReference>
<dbReference type="SUPFAM" id="SSF47413">
    <property type="entry name" value="lambda repressor-like DNA-binding domains"/>
    <property type="match status" value="1"/>
</dbReference>
<reference evidence="1" key="1">
    <citation type="submission" date="2023-08" db="EMBL/GenBank/DDBJ databases">
        <title>Genomic analyses of the natural microbiome of Caenorhabditis elegans.</title>
        <authorList>
            <person name="Samuel B."/>
        </authorList>
    </citation>
    <scope>NUCLEOTIDE SEQUENCE</scope>
    <source>
        <strain evidence="1">BIGb0220</strain>
    </source>
</reference>
<dbReference type="Proteomes" id="UP001207687">
    <property type="component" value="Unassembled WGS sequence"/>
</dbReference>
<proteinExistence type="predicted"/>
<evidence type="ECO:0000313" key="1">
    <source>
        <dbReference type="EMBL" id="MCW2279883.1"/>
    </source>
</evidence>
<protein>
    <submittedName>
        <fullName evidence="1">Transcriptional regulator with XRE-family HTH domain</fullName>
    </submittedName>
</protein>
<dbReference type="GO" id="GO:0003677">
    <property type="term" value="F:DNA binding"/>
    <property type="evidence" value="ECO:0007669"/>
    <property type="project" value="InterPro"/>
</dbReference>
<dbReference type="EMBL" id="JAOQNN010000001">
    <property type="protein sequence ID" value="MCW2279883.1"/>
    <property type="molecule type" value="Genomic_DNA"/>
</dbReference>
<dbReference type="InterPro" id="IPR001387">
    <property type="entry name" value="Cro/C1-type_HTH"/>
</dbReference>
<accession>A0AAW5TMJ5</accession>
<organism evidence="1 2">
    <name type="scientific">Lactococcus lactis</name>
    <dbReference type="NCBI Taxonomy" id="1358"/>
    <lineage>
        <taxon>Bacteria</taxon>
        <taxon>Bacillati</taxon>
        <taxon>Bacillota</taxon>
        <taxon>Bacilli</taxon>
        <taxon>Lactobacillales</taxon>
        <taxon>Streptococcaceae</taxon>
        <taxon>Lactococcus</taxon>
    </lineage>
</organism>
<evidence type="ECO:0000313" key="2">
    <source>
        <dbReference type="Proteomes" id="UP001207687"/>
    </source>
</evidence>
<sequence length="197" mass="22788">MFGNNLKGILDKKGMTFSDLQKQLSTYGVKVTNSQLSYYAKGQRHPKNKKIWLDIAQILGVKLQEIILDANYYAVIMDEISEKKIEKNYQTEKSLEQEKLFDELYALIDKNSASELEKVMRYCSLAENFQKLSQEITLNGVTIEVMVGENILKKPNPAIAEQVKVNAALIKLDEFFDKKRELKPKNRVEKDWSKFTK</sequence>